<dbReference type="PANTHER" id="PTHR13847:SF287">
    <property type="entry name" value="FAD-DEPENDENT OXIDOREDUCTASE DOMAIN-CONTAINING PROTEIN 1"/>
    <property type="match status" value="1"/>
</dbReference>
<evidence type="ECO:0000313" key="5">
    <source>
        <dbReference type="Proteomes" id="UP000580474"/>
    </source>
</evidence>
<keyword evidence="1" id="KW-0560">Oxidoreductase</keyword>
<dbReference type="EMBL" id="JACHIV010000001">
    <property type="protein sequence ID" value="MBB5070194.1"/>
    <property type="molecule type" value="Genomic_DNA"/>
</dbReference>
<evidence type="ECO:0000256" key="1">
    <source>
        <dbReference type="ARBA" id="ARBA00023002"/>
    </source>
</evidence>
<dbReference type="Gene3D" id="3.50.50.60">
    <property type="entry name" value="FAD/NAD(P)-binding domain"/>
    <property type="match status" value="1"/>
</dbReference>
<dbReference type="GO" id="GO:0005737">
    <property type="term" value="C:cytoplasm"/>
    <property type="evidence" value="ECO:0007669"/>
    <property type="project" value="TreeGrafter"/>
</dbReference>
<accession>A0A840NF14</accession>
<comment type="caution">
    <text evidence="4">The sequence shown here is derived from an EMBL/GenBank/DDBJ whole genome shotgun (WGS) entry which is preliminary data.</text>
</comment>
<gene>
    <name evidence="4" type="ORF">BJ969_003282</name>
</gene>
<keyword evidence="5" id="KW-1185">Reference proteome</keyword>
<dbReference type="InterPro" id="IPR036188">
    <property type="entry name" value="FAD/NAD-bd_sf"/>
</dbReference>
<dbReference type="AlphaFoldDB" id="A0A840NF14"/>
<dbReference type="InterPro" id="IPR006076">
    <property type="entry name" value="FAD-dep_OxRdtase"/>
</dbReference>
<dbReference type="GO" id="GO:0016491">
    <property type="term" value="F:oxidoreductase activity"/>
    <property type="evidence" value="ECO:0007669"/>
    <property type="project" value="UniProtKB-KW"/>
</dbReference>
<organism evidence="4 5">
    <name type="scientific">Saccharopolyspora gloriosae</name>
    <dbReference type="NCBI Taxonomy" id="455344"/>
    <lineage>
        <taxon>Bacteria</taxon>
        <taxon>Bacillati</taxon>
        <taxon>Actinomycetota</taxon>
        <taxon>Actinomycetes</taxon>
        <taxon>Pseudonocardiales</taxon>
        <taxon>Pseudonocardiaceae</taxon>
        <taxon>Saccharopolyspora</taxon>
    </lineage>
</organism>
<evidence type="ECO:0000313" key="4">
    <source>
        <dbReference type="EMBL" id="MBB5070194.1"/>
    </source>
</evidence>
<feature type="transmembrane region" description="Helical" evidence="2">
    <location>
        <begin position="7"/>
        <end position="24"/>
    </location>
</feature>
<evidence type="ECO:0000259" key="3">
    <source>
        <dbReference type="Pfam" id="PF01266"/>
    </source>
</evidence>
<reference evidence="4 5" key="1">
    <citation type="submission" date="2020-08" db="EMBL/GenBank/DDBJ databases">
        <title>Sequencing the genomes of 1000 actinobacteria strains.</title>
        <authorList>
            <person name="Klenk H.-P."/>
        </authorList>
    </citation>
    <scope>NUCLEOTIDE SEQUENCE [LARGE SCALE GENOMIC DNA]</scope>
    <source>
        <strain evidence="4 5">DSM 45582</strain>
    </source>
</reference>
<dbReference type="SUPFAM" id="SSF51905">
    <property type="entry name" value="FAD/NAD(P)-binding domain"/>
    <property type="match status" value="1"/>
</dbReference>
<proteinExistence type="predicted"/>
<dbReference type="Pfam" id="PF01266">
    <property type="entry name" value="DAO"/>
    <property type="match status" value="1"/>
</dbReference>
<dbReference type="Proteomes" id="UP000580474">
    <property type="component" value="Unassembled WGS sequence"/>
</dbReference>
<feature type="domain" description="FAD dependent oxidoreductase" evidence="3">
    <location>
        <begin position="6"/>
        <end position="349"/>
    </location>
</feature>
<keyword evidence="2" id="KW-0812">Transmembrane</keyword>
<dbReference type="PANTHER" id="PTHR13847">
    <property type="entry name" value="SARCOSINE DEHYDROGENASE-RELATED"/>
    <property type="match status" value="1"/>
</dbReference>
<protein>
    <submittedName>
        <fullName evidence="4">Glycine/D-amino acid oxidase-like deaminating enzyme</fullName>
    </submittedName>
</protein>
<evidence type="ECO:0000256" key="2">
    <source>
        <dbReference type="SAM" id="Phobius"/>
    </source>
</evidence>
<keyword evidence="2" id="KW-1133">Transmembrane helix</keyword>
<dbReference type="RefSeq" id="WP_184479759.1">
    <property type="nucleotide sequence ID" value="NZ_JACHIV010000001.1"/>
</dbReference>
<sequence length="384" mass="39750">MTADVRVLVVGAGVIGVSVAYHLAAHPSVQVTVCEQNQVAEVGATAKSGGLIRGLHMSDVDLELAARAVPLMRDLTARHAGPGRFRRTGFAFITDEANRGVLEAHVARARQAGIRIALHDRESVRSAHPDLRLAATEVVAVEQDAGYAAPAEISAALARLAADRGVRFRLRSRVQHLSVGEGGPVVAELPGADVEADVVVLANGIWSHHLGATAGVSVPIRSRPIGTASVAATGAGPVRIPLVIDDVLGTYYRPDGDAGVLFGVDQELGDERGSAELDRRTVLAARDALSERVPRTAGAAVVGGGVGFEAYTPDRRPLVGWSGKPGIYLATGMSGGGFKLAAGVGHAVASEIATGAPNPMSAAYRPDRFATSESISSDYTYSTV</sequence>
<keyword evidence="2" id="KW-0472">Membrane</keyword>
<dbReference type="Gene3D" id="3.30.9.10">
    <property type="entry name" value="D-Amino Acid Oxidase, subunit A, domain 2"/>
    <property type="match status" value="1"/>
</dbReference>
<name>A0A840NF14_9PSEU</name>